<dbReference type="EMBL" id="JADIMW010000084">
    <property type="protein sequence ID" value="MBO8438892.1"/>
    <property type="molecule type" value="Genomic_DNA"/>
</dbReference>
<reference evidence="2" key="1">
    <citation type="submission" date="2020-10" db="EMBL/GenBank/DDBJ databases">
        <authorList>
            <person name="Gilroy R."/>
        </authorList>
    </citation>
    <scope>NUCLEOTIDE SEQUENCE</scope>
    <source>
        <strain evidence="2">G3-4614</strain>
    </source>
</reference>
<evidence type="ECO:0000256" key="1">
    <source>
        <dbReference type="SAM" id="MobiDB-lite"/>
    </source>
</evidence>
<gene>
    <name evidence="2" type="ORF">IAC54_08380</name>
</gene>
<organism evidence="2 3">
    <name type="scientific">Candidatus Caccoplasma merdipullorum</name>
    <dbReference type="NCBI Taxonomy" id="2840718"/>
    <lineage>
        <taxon>Bacteria</taxon>
        <taxon>Pseudomonadati</taxon>
        <taxon>Bacteroidota</taxon>
        <taxon>Bacteroidia</taxon>
        <taxon>Bacteroidales</taxon>
        <taxon>Bacteroidaceae</taxon>
        <taxon>Bacteroidaceae incertae sedis</taxon>
        <taxon>Candidatus Caccoplasma</taxon>
    </lineage>
</organism>
<feature type="compositionally biased region" description="Basic and acidic residues" evidence="1">
    <location>
        <begin position="47"/>
        <end position="70"/>
    </location>
</feature>
<reference evidence="2" key="2">
    <citation type="journal article" date="2021" name="PeerJ">
        <title>Extensive microbial diversity within the chicken gut microbiome revealed by metagenomics and culture.</title>
        <authorList>
            <person name="Gilroy R."/>
            <person name="Ravi A."/>
            <person name="Getino M."/>
            <person name="Pursley I."/>
            <person name="Horton D.L."/>
            <person name="Alikhan N.F."/>
            <person name="Baker D."/>
            <person name="Gharbi K."/>
            <person name="Hall N."/>
            <person name="Watson M."/>
            <person name="Adriaenssens E.M."/>
            <person name="Foster-Nyarko E."/>
            <person name="Jarju S."/>
            <person name="Secka A."/>
            <person name="Antonio M."/>
            <person name="Oren A."/>
            <person name="Chaudhuri R.R."/>
            <person name="La Ragione R."/>
            <person name="Hildebrand F."/>
            <person name="Pallen M.J."/>
        </authorList>
    </citation>
    <scope>NUCLEOTIDE SEQUENCE</scope>
    <source>
        <strain evidence="2">G3-4614</strain>
    </source>
</reference>
<dbReference type="AlphaFoldDB" id="A0A9D9H894"/>
<protein>
    <submittedName>
        <fullName evidence="2">Uncharacterized protein</fullName>
    </submittedName>
</protein>
<accession>A0A9D9H894</accession>
<sequence>MSRPRQTETESEEVSPFDEISGILTALKTDEADKFPDTQTYTAAERNPSETKKRLTPRREEPSRNEEERGGYFADAEEVRKAIIASEILNRKY</sequence>
<name>A0A9D9H894_9BACT</name>
<feature type="region of interest" description="Disordered" evidence="1">
    <location>
        <begin position="28"/>
        <end position="74"/>
    </location>
</feature>
<comment type="caution">
    <text evidence="2">The sequence shown here is derived from an EMBL/GenBank/DDBJ whole genome shotgun (WGS) entry which is preliminary data.</text>
</comment>
<dbReference type="Proteomes" id="UP000823636">
    <property type="component" value="Unassembled WGS sequence"/>
</dbReference>
<evidence type="ECO:0000313" key="2">
    <source>
        <dbReference type="EMBL" id="MBO8438892.1"/>
    </source>
</evidence>
<evidence type="ECO:0000313" key="3">
    <source>
        <dbReference type="Proteomes" id="UP000823636"/>
    </source>
</evidence>
<proteinExistence type="predicted"/>